<evidence type="ECO:0000256" key="10">
    <source>
        <dbReference type="ARBA" id="ARBA00044508"/>
    </source>
</evidence>
<evidence type="ECO:0000256" key="9">
    <source>
        <dbReference type="ARBA" id="ARBA00022833"/>
    </source>
</evidence>
<dbReference type="CDD" id="cd20341">
    <property type="entry name" value="BRcat_RBR_RNF14"/>
    <property type="match status" value="1"/>
</dbReference>
<dbReference type="OMA" id="PRSWCQG"/>
<dbReference type="Pfam" id="PF26200">
    <property type="entry name" value="Rcat_RNF216"/>
    <property type="match status" value="1"/>
</dbReference>
<dbReference type="Gene3D" id="1.20.120.1750">
    <property type="match status" value="1"/>
</dbReference>
<dbReference type="GO" id="GO:0061630">
    <property type="term" value="F:ubiquitin protein ligase activity"/>
    <property type="evidence" value="ECO:0000318"/>
    <property type="project" value="GO_Central"/>
</dbReference>
<feature type="domain" description="RWD" evidence="15">
    <location>
        <begin position="10"/>
        <end position="150"/>
    </location>
</feature>
<dbReference type="Pfam" id="PF05773">
    <property type="entry name" value="RWD"/>
    <property type="match status" value="1"/>
</dbReference>
<dbReference type="Gene3D" id="3.10.110.10">
    <property type="entry name" value="Ubiquitin Conjugating Enzyme"/>
    <property type="match status" value="1"/>
</dbReference>
<dbReference type="Gene3D" id="3.30.40.10">
    <property type="entry name" value="Zinc/RING finger domain, C3HC4 (zinc finger)"/>
    <property type="match status" value="1"/>
</dbReference>
<comment type="similarity">
    <text evidence="10">Belongs to the RBR family. RNF14 subfamily.</text>
</comment>
<dbReference type="CTD" id="9604"/>
<dbReference type="SMART" id="SM00591">
    <property type="entry name" value="RWD"/>
    <property type="match status" value="1"/>
</dbReference>
<evidence type="ECO:0000256" key="7">
    <source>
        <dbReference type="ARBA" id="ARBA00022771"/>
    </source>
</evidence>
<dbReference type="EC" id="2.3.2.31" evidence="3"/>
<dbReference type="PROSITE" id="PS50908">
    <property type="entry name" value="RWD"/>
    <property type="match status" value="1"/>
</dbReference>
<feature type="coiled-coil region" evidence="12">
    <location>
        <begin position="364"/>
        <end position="391"/>
    </location>
</feature>
<keyword evidence="8" id="KW-0833">Ubl conjugation pathway</keyword>
<dbReference type="FunCoup" id="A0A7M7RDX2">
    <property type="interactions" value="736"/>
</dbReference>
<keyword evidence="9" id="KW-0862">Zinc</keyword>
<dbReference type="SUPFAM" id="SSF57850">
    <property type="entry name" value="RING/U-box"/>
    <property type="match status" value="3"/>
</dbReference>
<dbReference type="SMART" id="SM00647">
    <property type="entry name" value="IBR"/>
    <property type="match status" value="2"/>
</dbReference>
<dbReference type="OrthoDB" id="1431934at2759"/>
<dbReference type="GO" id="GO:0000151">
    <property type="term" value="C:ubiquitin ligase complex"/>
    <property type="evidence" value="ECO:0000318"/>
    <property type="project" value="GO_Central"/>
</dbReference>
<dbReference type="FunFam" id="3.30.40.10:FF:000137">
    <property type="entry name" value="RanBP-type and C3HC4-type zinc finger-containing protein 1"/>
    <property type="match status" value="1"/>
</dbReference>
<accession>A0A7M7RDX2</accession>
<dbReference type="PROSITE" id="PS00518">
    <property type="entry name" value="ZF_RING_1"/>
    <property type="match status" value="1"/>
</dbReference>
<evidence type="ECO:0000256" key="5">
    <source>
        <dbReference type="ARBA" id="ARBA00022723"/>
    </source>
</evidence>
<dbReference type="Proteomes" id="UP000007110">
    <property type="component" value="Unassembled WGS sequence"/>
</dbReference>
<reference evidence="18" key="1">
    <citation type="submission" date="2015-02" db="EMBL/GenBank/DDBJ databases">
        <title>Genome sequencing for Strongylocentrotus purpuratus.</title>
        <authorList>
            <person name="Murali S."/>
            <person name="Liu Y."/>
            <person name="Vee V."/>
            <person name="English A."/>
            <person name="Wang M."/>
            <person name="Skinner E."/>
            <person name="Han Y."/>
            <person name="Muzny D.M."/>
            <person name="Worley K.C."/>
            <person name="Gibbs R.A."/>
        </authorList>
    </citation>
    <scope>NUCLEOTIDE SEQUENCE</scope>
</reference>
<dbReference type="PANTHER" id="PTHR11685">
    <property type="entry name" value="RBR FAMILY RING FINGER AND IBR DOMAIN-CONTAINING"/>
    <property type="match status" value="1"/>
</dbReference>
<dbReference type="InterPro" id="IPR002867">
    <property type="entry name" value="IBR_dom"/>
</dbReference>
<dbReference type="GO" id="GO:0016567">
    <property type="term" value="P:protein ubiquitination"/>
    <property type="evidence" value="ECO:0007669"/>
    <property type="project" value="InterPro"/>
</dbReference>
<evidence type="ECO:0000313" key="18">
    <source>
        <dbReference type="Proteomes" id="UP000007110"/>
    </source>
</evidence>
<dbReference type="InterPro" id="IPR031127">
    <property type="entry name" value="E3_UB_ligase_RBR"/>
</dbReference>
<comment type="catalytic activity">
    <reaction evidence="1">
        <text>[E2 ubiquitin-conjugating enzyme]-S-ubiquitinyl-L-cysteine + [acceptor protein]-L-lysine = [E2 ubiquitin-conjugating enzyme]-L-cysteine + [acceptor protein]-N(6)-ubiquitinyl-L-lysine.</text>
        <dbReference type="EC" id="2.3.2.31"/>
    </reaction>
</comment>
<dbReference type="RefSeq" id="XP_785479.2">
    <property type="nucleotide sequence ID" value="XM_780386.4"/>
</dbReference>
<evidence type="ECO:0000256" key="6">
    <source>
        <dbReference type="ARBA" id="ARBA00022737"/>
    </source>
</evidence>
<keyword evidence="6" id="KW-0677">Repeat</keyword>
<dbReference type="FunFam" id="3.10.110.10:FF:000049">
    <property type="entry name" value="RBR-type E3 ubiquitin transferase"/>
    <property type="match status" value="1"/>
</dbReference>
<feature type="region of interest" description="Disordered" evidence="13">
    <location>
        <begin position="161"/>
        <end position="192"/>
    </location>
</feature>
<comment type="pathway">
    <text evidence="2">Protein modification; protein ubiquitination.</text>
</comment>
<name>A0A7M7RDX2_STRPU</name>
<dbReference type="PROSITE" id="PS51873">
    <property type="entry name" value="TRIAD"/>
    <property type="match status" value="1"/>
</dbReference>
<dbReference type="GO" id="GO:0005737">
    <property type="term" value="C:cytoplasm"/>
    <property type="evidence" value="ECO:0000318"/>
    <property type="project" value="GO_Central"/>
</dbReference>
<dbReference type="InParanoid" id="A0A7M7RDX2"/>
<evidence type="ECO:0000259" key="15">
    <source>
        <dbReference type="PROSITE" id="PS50908"/>
    </source>
</evidence>
<dbReference type="InterPro" id="IPR016135">
    <property type="entry name" value="UBQ-conjugating_enzyme/RWD"/>
</dbReference>
<dbReference type="PROSITE" id="PS50089">
    <property type="entry name" value="ZF_RING_2"/>
    <property type="match status" value="1"/>
</dbReference>
<keyword evidence="5" id="KW-0479">Metal-binding</keyword>
<evidence type="ECO:0000256" key="1">
    <source>
        <dbReference type="ARBA" id="ARBA00001798"/>
    </source>
</evidence>
<dbReference type="CDD" id="cd16628">
    <property type="entry name" value="RING-HC_RBR_RNF14"/>
    <property type="match status" value="1"/>
</dbReference>
<feature type="domain" description="RING-type" evidence="16">
    <location>
        <begin position="232"/>
        <end position="470"/>
    </location>
</feature>
<evidence type="ECO:0000256" key="8">
    <source>
        <dbReference type="ARBA" id="ARBA00022786"/>
    </source>
</evidence>
<dbReference type="GeneID" id="580319"/>
<sequence length="505" mass="57101">MEEDRESQANELLALSSIFEDEETFMAHEDKSGGSFYTDVELPSDCTIKLIGQMVQQARALGILLRGEDDEENKARFMLVNHLPPIELTFNYPRDYPSKSAPSFTLSCKWLSVKQLNKLCEKLDEMWTENQGEVIYCWADFLKSETLSFLKLSSPITLDTSDLPRTMRQRSHLPGPGGDDGRTHQGAVGGNAGSDAGIPQARAVQDIAALPNLIPTIVKYDRDRREYIFNKTPNECGVCLEGKFGSDCIMFDACGHVYCKDCMKEHFSVKIRDGDVKGLLCPDIDCESVALPSQVKALVEPELFEKYDAALLDLSLSEMGDIVYCPRKSCETPVVKEGNMGQCTVCGLAFCILCKTTYHGLEPCKVSEEEYKRLADNYENATEDEKSIMEQRYGKHNLRQVIENCNSEEWIRKHSKNCPNCDRAIQKFDGCNKMTCMKCRCFFCWLCFLVLPRSDPYSHYRGGGRCANRLFAGMEGGDMGDEEDDEEDDDVMDIVNIENWWQFVA</sequence>
<dbReference type="InterPro" id="IPR001841">
    <property type="entry name" value="Znf_RING"/>
</dbReference>
<keyword evidence="4" id="KW-0808">Transferase</keyword>
<evidence type="ECO:0000259" key="16">
    <source>
        <dbReference type="PROSITE" id="PS51873"/>
    </source>
</evidence>
<dbReference type="GO" id="GO:0031624">
    <property type="term" value="F:ubiquitin conjugating enzyme binding"/>
    <property type="evidence" value="ECO:0000318"/>
    <property type="project" value="GO_Central"/>
</dbReference>
<dbReference type="AlphaFoldDB" id="A0A7M7RDX2"/>
<dbReference type="InterPro" id="IPR017907">
    <property type="entry name" value="Znf_RING_CS"/>
</dbReference>
<dbReference type="Pfam" id="PF01485">
    <property type="entry name" value="IBR"/>
    <property type="match status" value="1"/>
</dbReference>
<evidence type="ECO:0000256" key="13">
    <source>
        <dbReference type="SAM" id="MobiDB-lite"/>
    </source>
</evidence>
<organism evidence="17 18">
    <name type="scientific">Strongylocentrotus purpuratus</name>
    <name type="common">Purple sea urchin</name>
    <dbReference type="NCBI Taxonomy" id="7668"/>
    <lineage>
        <taxon>Eukaryota</taxon>
        <taxon>Metazoa</taxon>
        <taxon>Echinodermata</taxon>
        <taxon>Eleutherozoa</taxon>
        <taxon>Echinozoa</taxon>
        <taxon>Echinoidea</taxon>
        <taxon>Euechinoidea</taxon>
        <taxon>Echinacea</taxon>
        <taxon>Camarodonta</taxon>
        <taxon>Echinidea</taxon>
        <taxon>Strongylocentrotidae</taxon>
        <taxon>Strongylocentrotus</taxon>
    </lineage>
</organism>
<dbReference type="GO" id="GO:0008270">
    <property type="term" value="F:zinc ion binding"/>
    <property type="evidence" value="ECO:0007669"/>
    <property type="project" value="UniProtKB-KW"/>
</dbReference>
<dbReference type="CDD" id="cd23820">
    <property type="entry name" value="RWD_RNF14"/>
    <property type="match status" value="1"/>
</dbReference>
<feature type="domain" description="RING-type" evidence="14">
    <location>
        <begin position="236"/>
        <end position="282"/>
    </location>
</feature>
<dbReference type="CDD" id="cd20354">
    <property type="entry name" value="Rcat_RBR_RNF14"/>
    <property type="match status" value="1"/>
</dbReference>
<keyword evidence="12" id="KW-0175">Coiled coil</keyword>
<evidence type="ECO:0000256" key="11">
    <source>
        <dbReference type="PROSITE-ProRule" id="PRU00175"/>
    </source>
</evidence>
<dbReference type="SUPFAM" id="SSF54495">
    <property type="entry name" value="UBC-like"/>
    <property type="match status" value="1"/>
</dbReference>
<evidence type="ECO:0000259" key="14">
    <source>
        <dbReference type="PROSITE" id="PS50089"/>
    </source>
</evidence>
<reference evidence="17" key="2">
    <citation type="submission" date="2021-01" db="UniProtKB">
        <authorList>
            <consortium name="EnsemblMetazoa"/>
        </authorList>
    </citation>
    <scope>IDENTIFICATION</scope>
</reference>
<dbReference type="InterPro" id="IPR047548">
    <property type="entry name" value="Rcat_RBR_RNF14"/>
</dbReference>
<dbReference type="InterPro" id="IPR006575">
    <property type="entry name" value="RWD_dom"/>
</dbReference>
<evidence type="ECO:0000256" key="2">
    <source>
        <dbReference type="ARBA" id="ARBA00004906"/>
    </source>
</evidence>
<dbReference type="InterPro" id="IPR013083">
    <property type="entry name" value="Znf_RING/FYVE/PHD"/>
</dbReference>
<keyword evidence="18" id="KW-1185">Reference proteome</keyword>
<dbReference type="KEGG" id="spu:580319"/>
<dbReference type="InterPro" id="IPR044066">
    <property type="entry name" value="TRIAD_supradom"/>
</dbReference>
<dbReference type="EnsemblMetazoa" id="XM_780386">
    <property type="protein sequence ID" value="XP_785479"/>
    <property type="gene ID" value="LOC580319"/>
</dbReference>
<evidence type="ECO:0000256" key="3">
    <source>
        <dbReference type="ARBA" id="ARBA00012251"/>
    </source>
</evidence>
<protein>
    <recommendedName>
        <fullName evidence="3">RBR-type E3 ubiquitin transferase</fullName>
        <ecNumber evidence="3">2.3.2.31</ecNumber>
    </recommendedName>
</protein>
<evidence type="ECO:0000313" key="17">
    <source>
        <dbReference type="EnsemblMetazoa" id="XP_785479"/>
    </source>
</evidence>
<dbReference type="InterPro" id="IPR031128">
    <property type="entry name" value="RNF14_RING-HC_Zfn"/>
</dbReference>
<keyword evidence="7 11" id="KW-0863">Zinc-finger</keyword>
<evidence type="ECO:0000256" key="12">
    <source>
        <dbReference type="SAM" id="Coils"/>
    </source>
</evidence>
<dbReference type="Gene3D" id="2.20.25.20">
    <property type="match status" value="1"/>
</dbReference>
<proteinExistence type="inferred from homology"/>
<evidence type="ECO:0000256" key="4">
    <source>
        <dbReference type="ARBA" id="ARBA00022679"/>
    </source>
</evidence>
<dbReference type="GO" id="GO:0006511">
    <property type="term" value="P:ubiquitin-dependent protein catabolic process"/>
    <property type="evidence" value="ECO:0000318"/>
    <property type="project" value="GO_Central"/>
</dbReference>